<evidence type="ECO:0000256" key="1">
    <source>
        <dbReference type="SAM" id="MobiDB-lite"/>
    </source>
</evidence>
<organism evidence="2 3">
    <name type="scientific">Gemmobacter caeni</name>
    <dbReference type="NCBI Taxonomy" id="589035"/>
    <lineage>
        <taxon>Bacteria</taxon>
        <taxon>Pseudomonadati</taxon>
        <taxon>Pseudomonadota</taxon>
        <taxon>Alphaproteobacteria</taxon>
        <taxon>Rhodobacterales</taxon>
        <taxon>Paracoccaceae</taxon>
        <taxon>Gemmobacter</taxon>
    </lineage>
</organism>
<evidence type="ECO:0000313" key="3">
    <source>
        <dbReference type="Proteomes" id="UP000244224"/>
    </source>
</evidence>
<dbReference type="EMBL" id="QBKP01000002">
    <property type="protein sequence ID" value="PTX52605.1"/>
    <property type="molecule type" value="Genomic_DNA"/>
</dbReference>
<comment type="caution">
    <text evidence="2">The sequence shown here is derived from an EMBL/GenBank/DDBJ whole genome shotgun (WGS) entry which is preliminary data.</text>
</comment>
<proteinExistence type="predicted"/>
<name>A0A2T6B958_9RHOB</name>
<protein>
    <submittedName>
        <fullName evidence="2">Uncharacterized protein</fullName>
    </submittedName>
</protein>
<dbReference type="AlphaFoldDB" id="A0A2T6B958"/>
<sequence length="52" mass="5951">MRVRKREEGVMTTTQTSSQTRRVPRSRLWGGPRPGAELDGLTRRPEIPAPYD</sequence>
<feature type="region of interest" description="Disordered" evidence="1">
    <location>
        <begin position="1"/>
        <end position="52"/>
    </location>
</feature>
<evidence type="ECO:0000313" key="2">
    <source>
        <dbReference type="EMBL" id="PTX52605.1"/>
    </source>
</evidence>
<feature type="compositionally biased region" description="Low complexity" evidence="1">
    <location>
        <begin position="12"/>
        <end position="21"/>
    </location>
</feature>
<accession>A0A2T6B958</accession>
<keyword evidence="3" id="KW-1185">Reference proteome</keyword>
<reference evidence="2 3" key="1">
    <citation type="submission" date="2018-04" db="EMBL/GenBank/DDBJ databases">
        <title>Genomic Encyclopedia of Archaeal and Bacterial Type Strains, Phase II (KMG-II): from individual species to whole genera.</title>
        <authorList>
            <person name="Goeker M."/>
        </authorList>
    </citation>
    <scope>NUCLEOTIDE SEQUENCE [LARGE SCALE GENOMIC DNA]</scope>
    <source>
        <strain evidence="2 3">DSM 21823</strain>
    </source>
</reference>
<gene>
    <name evidence="2" type="ORF">C8N34_102385</name>
</gene>
<dbReference type="Proteomes" id="UP000244224">
    <property type="component" value="Unassembled WGS sequence"/>
</dbReference>